<dbReference type="Pfam" id="PF00333">
    <property type="entry name" value="Ribosomal_S5"/>
    <property type="match status" value="1"/>
</dbReference>
<evidence type="ECO:0000256" key="4">
    <source>
        <dbReference type="PROSITE-ProRule" id="PRU00268"/>
    </source>
</evidence>
<evidence type="ECO:0000256" key="2">
    <source>
        <dbReference type="ARBA" id="ARBA00022980"/>
    </source>
</evidence>
<gene>
    <name evidence="7" type="ORF">VMCG_07362</name>
</gene>
<evidence type="ECO:0000256" key="5">
    <source>
        <dbReference type="RuleBase" id="RU003823"/>
    </source>
</evidence>
<dbReference type="Proteomes" id="UP000283895">
    <property type="component" value="Unassembled WGS sequence"/>
</dbReference>
<dbReference type="PROSITE" id="PS50881">
    <property type="entry name" value="S5_DSRBD"/>
    <property type="match status" value="1"/>
</dbReference>
<dbReference type="InterPro" id="IPR005324">
    <property type="entry name" value="Ribosomal_uS5_C"/>
</dbReference>
<dbReference type="Gene3D" id="3.30.160.20">
    <property type="match status" value="1"/>
</dbReference>
<dbReference type="InterPro" id="IPR013810">
    <property type="entry name" value="Ribosomal_uS5_N"/>
</dbReference>
<dbReference type="STRING" id="356882.A0A423W321"/>
<keyword evidence="3 4" id="KW-0687">Ribonucleoprotein</keyword>
<dbReference type="GO" id="GO:0003723">
    <property type="term" value="F:RNA binding"/>
    <property type="evidence" value="ECO:0007669"/>
    <property type="project" value="InterPro"/>
</dbReference>
<dbReference type="OrthoDB" id="309483at2759"/>
<dbReference type="Gene3D" id="3.30.230.10">
    <property type="match status" value="1"/>
</dbReference>
<keyword evidence="8" id="KW-1185">Reference proteome</keyword>
<dbReference type="GO" id="GO:1990904">
    <property type="term" value="C:ribonucleoprotein complex"/>
    <property type="evidence" value="ECO:0007669"/>
    <property type="project" value="UniProtKB-UniRule"/>
</dbReference>
<organism evidence="7 8">
    <name type="scientific">Cytospora schulzeri</name>
    <dbReference type="NCBI Taxonomy" id="448051"/>
    <lineage>
        <taxon>Eukaryota</taxon>
        <taxon>Fungi</taxon>
        <taxon>Dikarya</taxon>
        <taxon>Ascomycota</taxon>
        <taxon>Pezizomycotina</taxon>
        <taxon>Sordariomycetes</taxon>
        <taxon>Sordariomycetidae</taxon>
        <taxon>Diaporthales</taxon>
        <taxon>Cytosporaceae</taxon>
        <taxon>Cytospora</taxon>
    </lineage>
</organism>
<sequence>MSVATPAARSLLCRSLAANSAKTSARATTNAGAAAAAAAASASCQQRHQFHSSAPVAGRRRSQYKSIKAEKMGLMDPSKMKAFKDERFPDYDDTDIKSIEKRYTPEQLEALKLGESVVDSDDLVLQGRMRNDPYRFNYLEDFSVVRPVVDKRTRKNTPVDTTARFMSPDQFGDDFVEFVRELNEKRGVSHDISYEEALNMYEDLRSKMLNKGPEEALSGGELADAMDNVLEQTQTARRDMLQDLARGGDKAKRGGEEGEISDMEAYKYIMERNSMTGFDGGDTALAPGLPSKVPGVAGLYKQQMDEADEGLDPEGTYQDLKKKTGLSVREILEIFNKHTKILVRRFVSNQTRLGKIRSSYILAMAGDGDGRLGMGEAKSVDSEIAVQKAKLAAIQNMVPIRRYEKRTIYGNVEGKVGGTIVQLYTRPPGFGLRVSHRMFEIARLAGISDLSAKMPRSRNPMNSVKACFEALTSQPDPESIAIGRGKKLVDARKVYYGGAVH</sequence>
<dbReference type="SUPFAM" id="SSF54211">
    <property type="entry name" value="Ribosomal protein S5 domain 2-like"/>
    <property type="match status" value="1"/>
</dbReference>
<dbReference type="PANTHER" id="PTHR48277:SF1">
    <property type="entry name" value="MITOCHONDRIAL RIBOSOMAL PROTEIN S5"/>
    <property type="match status" value="1"/>
</dbReference>
<dbReference type="FunFam" id="3.30.230.10:FF:000002">
    <property type="entry name" value="30S ribosomal protein S5"/>
    <property type="match status" value="1"/>
</dbReference>
<reference evidence="7 8" key="1">
    <citation type="submission" date="2015-09" db="EMBL/GenBank/DDBJ databases">
        <title>Host preference determinants of Valsa canker pathogens revealed by comparative genomics.</title>
        <authorList>
            <person name="Yin Z."/>
            <person name="Huang L."/>
        </authorList>
    </citation>
    <scope>NUCLEOTIDE SEQUENCE [LARGE SCALE GENOMIC DNA]</scope>
    <source>
        <strain evidence="7 8">03-1</strain>
    </source>
</reference>
<dbReference type="InterPro" id="IPR000851">
    <property type="entry name" value="Ribosomal_uS5"/>
</dbReference>
<dbReference type="GO" id="GO:0006412">
    <property type="term" value="P:translation"/>
    <property type="evidence" value="ECO:0007669"/>
    <property type="project" value="InterPro"/>
</dbReference>
<dbReference type="GO" id="GO:0003735">
    <property type="term" value="F:structural constituent of ribosome"/>
    <property type="evidence" value="ECO:0007669"/>
    <property type="project" value="UniProtKB-UniRule"/>
</dbReference>
<dbReference type="InterPro" id="IPR014721">
    <property type="entry name" value="Ribsml_uS5_D2-typ_fold_subgr"/>
</dbReference>
<dbReference type="SUPFAM" id="SSF54768">
    <property type="entry name" value="dsRNA-binding domain-like"/>
    <property type="match status" value="1"/>
</dbReference>
<evidence type="ECO:0000259" key="6">
    <source>
        <dbReference type="PROSITE" id="PS50881"/>
    </source>
</evidence>
<dbReference type="PANTHER" id="PTHR48277">
    <property type="entry name" value="MITOCHONDRIAL RIBOSOMAL PROTEIN S5"/>
    <property type="match status" value="1"/>
</dbReference>
<dbReference type="AlphaFoldDB" id="A0A423W321"/>
<dbReference type="EMBL" id="LKEA01000028">
    <property type="protein sequence ID" value="ROV97705.1"/>
    <property type="molecule type" value="Genomic_DNA"/>
</dbReference>
<name>A0A423W321_9PEZI</name>
<dbReference type="GO" id="GO:0005840">
    <property type="term" value="C:ribosome"/>
    <property type="evidence" value="ECO:0007669"/>
    <property type="project" value="UniProtKB-KW"/>
</dbReference>
<comment type="caution">
    <text evidence="7">The sequence shown here is derived from an EMBL/GenBank/DDBJ whole genome shotgun (WGS) entry which is preliminary data.</text>
</comment>
<dbReference type="GO" id="GO:0005737">
    <property type="term" value="C:cytoplasm"/>
    <property type="evidence" value="ECO:0007669"/>
    <property type="project" value="UniProtKB-ARBA"/>
</dbReference>
<feature type="domain" description="S5 DRBM" evidence="6">
    <location>
        <begin position="337"/>
        <end position="400"/>
    </location>
</feature>
<dbReference type="InterPro" id="IPR020568">
    <property type="entry name" value="Ribosomal_Su5_D2-typ_SF"/>
</dbReference>
<protein>
    <recommendedName>
        <fullName evidence="6">S5 DRBM domain-containing protein</fullName>
    </recommendedName>
</protein>
<evidence type="ECO:0000313" key="8">
    <source>
        <dbReference type="Proteomes" id="UP000283895"/>
    </source>
</evidence>
<keyword evidence="2 4" id="KW-0689">Ribosomal protein</keyword>
<accession>A0A423W321</accession>
<evidence type="ECO:0000256" key="1">
    <source>
        <dbReference type="ARBA" id="ARBA00008945"/>
    </source>
</evidence>
<evidence type="ECO:0000256" key="3">
    <source>
        <dbReference type="ARBA" id="ARBA00023274"/>
    </source>
</evidence>
<dbReference type="Pfam" id="PF03719">
    <property type="entry name" value="Ribosomal_S5_C"/>
    <property type="match status" value="1"/>
</dbReference>
<evidence type="ECO:0000313" key="7">
    <source>
        <dbReference type="EMBL" id="ROV97705.1"/>
    </source>
</evidence>
<proteinExistence type="inferred from homology"/>
<comment type="similarity">
    <text evidence="1 5">Belongs to the universal ribosomal protein uS5 family.</text>
</comment>